<dbReference type="GO" id="GO:0016787">
    <property type="term" value="F:hydrolase activity"/>
    <property type="evidence" value="ECO:0007669"/>
    <property type="project" value="UniProtKB-KW"/>
</dbReference>
<gene>
    <name evidence="2" type="ORF">BJ878DRAFT_463036</name>
</gene>
<dbReference type="EMBL" id="MU254005">
    <property type="protein sequence ID" value="KAG9243120.1"/>
    <property type="molecule type" value="Genomic_DNA"/>
</dbReference>
<evidence type="ECO:0000313" key="2">
    <source>
        <dbReference type="EMBL" id="KAG9243120.1"/>
    </source>
</evidence>
<name>A0A9P8CDZ3_9HELO</name>
<dbReference type="Proteomes" id="UP000887226">
    <property type="component" value="Unassembled WGS sequence"/>
</dbReference>
<feature type="domain" description="Nudix hydrolase" evidence="1">
    <location>
        <begin position="205"/>
        <end position="345"/>
    </location>
</feature>
<organism evidence="2 3">
    <name type="scientific">Calycina marina</name>
    <dbReference type="NCBI Taxonomy" id="1763456"/>
    <lineage>
        <taxon>Eukaryota</taxon>
        <taxon>Fungi</taxon>
        <taxon>Dikarya</taxon>
        <taxon>Ascomycota</taxon>
        <taxon>Pezizomycotina</taxon>
        <taxon>Leotiomycetes</taxon>
        <taxon>Helotiales</taxon>
        <taxon>Pezizellaceae</taxon>
        <taxon>Calycina</taxon>
    </lineage>
</organism>
<dbReference type="CDD" id="cd03676">
    <property type="entry name" value="NUDIX_Tnr3_like"/>
    <property type="match status" value="1"/>
</dbReference>
<dbReference type="SUPFAM" id="SSF55811">
    <property type="entry name" value="Nudix"/>
    <property type="match status" value="1"/>
</dbReference>
<sequence>MSRTCSLAASRMHRHLINNPFGLPSCKHQRHSLNKFLCSDRKLGAPKFSTCRSLKSTLDTSAKNLQQLVAESDDFPHLGTLQHTIALTDCWYLTHIANATVHTVSYLTPSVATALLSVPASVRDTIYIDSSARIISIQADNVDRRSNTLASIIDHWRTHSTFPMLEHLRGEQMAIYSPSGSIYANIDRNCVPVFGFVAYYVYLIAYTHHRGADGQRELRIWIQQRSSSKTWHGGMLDCTVAGAIQAGQTPDESILRESKEEASLPLSVLAGAKPILPGSNRLVNMRQVDGFFRPACGFGYELELKAGEEPVPSDGEVEAFQAISVEDVKRKLKDREFMPNAAKVLVEWLGRKGQIAEEDISLEQRKIVFPLM</sequence>
<keyword evidence="3" id="KW-1185">Reference proteome</keyword>
<reference evidence="2" key="1">
    <citation type="journal article" date="2021" name="IMA Fungus">
        <title>Genomic characterization of three marine fungi, including Emericellopsis atlantica sp. nov. with signatures of a generalist lifestyle and marine biomass degradation.</title>
        <authorList>
            <person name="Hagestad O.C."/>
            <person name="Hou L."/>
            <person name="Andersen J.H."/>
            <person name="Hansen E.H."/>
            <person name="Altermark B."/>
            <person name="Li C."/>
            <person name="Kuhnert E."/>
            <person name="Cox R.J."/>
            <person name="Crous P.W."/>
            <person name="Spatafora J.W."/>
            <person name="Lail K."/>
            <person name="Amirebrahimi M."/>
            <person name="Lipzen A."/>
            <person name="Pangilinan J."/>
            <person name="Andreopoulos W."/>
            <person name="Hayes R.D."/>
            <person name="Ng V."/>
            <person name="Grigoriev I.V."/>
            <person name="Jackson S.A."/>
            <person name="Sutton T.D.S."/>
            <person name="Dobson A.D.W."/>
            <person name="Rama T."/>
        </authorList>
    </citation>
    <scope>NUCLEOTIDE SEQUENCE</scope>
    <source>
        <strain evidence="2">TRa3180A</strain>
    </source>
</reference>
<dbReference type="AlphaFoldDB" id="A0A9P8CDZ3"/>
<dbReference type="Gene3D" id="3.90.79.10">
    <property type="entry name" value="Nucleoside Triphosphate Pyrophosphohydrolase"/>
    <property type="match status" value="1"/>
</dbReference>
<protein>
    <submittedName>
        <fullName evidence="2">NUDIX hydrolase domain-like protein</fullName>
    </submittedName>
</protein>
<proteinExistence type="predicted"/>
<dbReference type="InterPro" id="IPR000086">
    <property type="entry name" value="NUDIX_hydrolase_dom"/>
</dbReference>
<accession>A0A9P8CDZ3</accession>
<evidence type="ECO:0000313" key="3">
    <source>
        <dbReference type="Proteomes" id="UP000887226"/>
    </source>
</evidence>
<evidence type="ECO:0000259" key="1">
    <source>
        <dbReference type="PROSITE" id="PS51462"/>
    </source>
</evidence>
<keyword evidence="2" id="KW-0378">Hydrolase</keyword>
<dbReference type="OrthoDB" id="10261522at2759"/>
<comment type="caution">
    <text evidence="2">The sequence shown here is derived from an EMBL/GenBank/DDBJ whole genome shotgun (WGS) entry which is preliminary data.</text>
</comment>
<dbReference type="InterPro" id="IPR015797">
    <property type="entry name" value="NUDIX_hydrolase-like_dom_sf"/>
</dbReference>
<dbReference type="Pfam" id="PF00293">
    <property type="entry name" value="NUDIX"/>
    <property type="match status" value="1"/>
</dbReference>
<dbReference type="PROSITE" id="PS51462">
    <property type="entry name" value="NUDIX"/>
    <property type="match status" value="1"/>
</dbReference>